<sequence length="176" mass="18437">MKKLLMLALATVGFISFSNAQSAKFGVKAGANFSNLKIDTALGGGSPDGATSFYVGALVDLAVSDKFHIQPEALYSIEGADDADITFIDIPVMAKLYIIDGLNVQAGPQFGIVVDADGGTDGLKTTNFSLNLGAAYEFPGGFFADGRYNFGLSDISDVDGIELNTKGLQLGIGYRF</sequence>
<feature type="chain" id="PRO_5027111555" evidence="2">
    <location>
        <begin position="21"/>
        <end position="176"/>
    </location>
</feature>
<dbReference type="Pfam" id="PF13505">
    <property type="entry name" value="OMP_b-brl"/>
    <property type="match status" value="1"/>
</dbReference>
<dbReference type="InterPro" id="IPR027385">
    <property type="entry name" value="Beta-barrel_OMP"/>
</dbReference>
<dbReference type="RefSeq" id="WP_163607346.1">
    <property type="nucleotide sequence ID" value="NZ_JAABOO010000002.1"/>
</dbReference>
<proteinExistence type="predicted"/>
<evidence type="ECO:0000256" key="2">
    <source>
        <dbReference type="SAM" id="SignalP"/>
    </source>
</evidence>
<accession>A0A6P0UL39</accession>
<evidence type="ECO:0000256" key="1">
    <source>
        <dbReference type="ARBA" id="ARBA00022729"/>
    </source>
</evidence>
<reference evidence="4 5" key="1">
    <citation type="submission" date="2020-01" db="EMBL/GenBank/DDBJ databases">
        <title>Leptobacterium flavescens.</title>
        <authorList>
            <person name="Wang G."/>
        </authorList>
    </citation>
    <scope>NUCLEOTIDE SEQUENCE [LARGE SCALE GENOMIC DNA]</scope>
    <source>
        <strain evidence="4 5">KCTC 22160</strain>
    </source>
</reference>
<dbReference type="EMBL" id="JAABOO010000002">
    <property type="protein sequence ID" value="NER14081.1"/>
    <property type="molecule type" value="Genomic_DNA"/>
</dbReference>
<gene>
    <name evidence="4" type="ORF">GWK08_11565</name>
</gene>
<evidence type="ECO:0000259" key="3">
    <source>
        <dbReference type="Pfam" id="PF13505"/>
    </source>
</evidence>
<organism evidence="4 5">
    <name type="scientific">Leptobacterium flavescens</name>
    <dbReference type="NCBI Taxonomy" id="472055"/>
    <lineage>
        <taxon>Bacteria</taxon>
        <taxon>Pseudomonadati</taxon>
        <taxon>Bacteroidota</taxon>
        <taxon>Flavobacteriia</taxon>
        <taxon>Flavobacteriales</taxon>
        <taxon>Flavobacteriaceae</taxon>
        <taxon>Leptobacterium</taxon>
    </lineage>
</organism>
<evidence type="ECO:0000313" key="4">
    <source>
        <dbReference type="EMBL" id="NER14081.1"/>
    </source>
</evidence>
<dbReference type="Proteomes" id="UP000468581">
    <property type="component" value="Unassembled WGS sequence"/>
</dbReference>
<name>A0A6P0UL39_9FLAO</name>
<keyword evidence="1 2" id="KW-0732">Signal</keyword>
<dbReference type="AlphaFoldDB" id="A0A6P0UL39"/>
<dbReference type="SUPFAM" id="SSF56925">
    <property type="entry name" value="OMPA-like"/>
    <property type="match status" value="1"/>
</dbReference>
<evidence type="ECO:0000313" key="5">
    <source>
        <dbReference type="Proteomes" id="UP000468581"/>
    </source>
</evidence>
<feature type="domain" description="Outer membrane protein beta-barrel" evidence="3">
    <location>
        <begin position="8"/>
        <end position="176"/>
    </location>
</feature>
<protein>
    <submittedName>
        <fullName evidence="4">Outer membrane beta-barrel protein</fullName>
    </submittedName>
</protein>
<comment type="caution">
    <text evidence="4">The sequence shown here is derived from an EMBL/GenBank/DDBJ whole genome shotgun (WGS) entry which is preliminary data.</text>
</comment>
<dbReference type="InterPro" id="IPR011250">
    <property type="entry name" value="OMP/PagP_B-barrel"/>
</dbReference>
<feature type="signal peptide" evidence="2">
    <location>
        <begin position="1"/>
        <end position="20"/>
    </location>
</feature>
<keyword evidence="5" id="KW-1185">Reference proteome</keyword>